<comment type="caution">
    <text evidence="6">The sequence shown here is derived from an EMBL/GenBank/DDBJ whole genome shotgun (WGS) entry which is preliminary data.</text>
</comment>
<dbReference type="GO" id="GO:0005634">
    <property type="term" value="C:nucleus"/>
    <property type="evidence" value="ECO:0007669"/>
    <property type="project" value="UniProtKB-SubCell"/>
</dbReference>
<dbReference type="PROSITE" id="PS51059">
    <property type="entry name" value="PARP_CATALYTIC"/>
    <property type="match status" value="1"/>
</dbReference>
<name>A0AAP0NHY1_LIQFO</name>
<evidence type="ECO:0000313" key="7">
    <source>
        <dbReference type="Proteomes" id="UP001415857"/>
    </source>
</evidence>
<comment type="subcellular location">
    <subcellularLocation>
        <location evidence="1">Nucleus</location>
    </subcellularLocation>
</comment>
<gene>
    <name evidence="6" type="ORF">L1049_026914</name>
</gene>
<keyword evidence="7" id="KW-1185">Reference proteome</keyword>
<dbReference type="Pfam" id="PF12174">
    <property type="entry name" value="RST"/>
    <property type="match status" value="1"/>
</dbReference>
<proteinExistence type="predicted"/>
<protein>
    <recommendedName>
        <fullName evidence="5">PARP catalytic domain-containing protein</fullName>
    </recommendedName>
</protein>
<dbReference type="PANTHER" id="PTHR32263">
    <property type="entry name" value="INACTIVE POLY [ADP-RIBOSE] POLYMERASE SRO4-RELATED"/>
    <property type="match status" value="1"/>
</dbReference>
<dbReference type="AlphaFoldDB" id="A0AAP0NHY1"/>
<keyword evidence="3" id="KW-0346">Stress response</keyword>
<evidence type="ECO:0000313" key="6">
    <source>
        <dbReference type="EMBL" id="KAK9271324.1"/>
    </source>
</evidence>
<dbReference type="InterPro" id="IPR012317">
    <property type="entry name" value="Poly(ADP-ribose)pol_cat_dom"/>
</dbReference>
<dbReference type="GO" id="GO:0003950">
    <property type="term" value="F:NAD+ poly-ADP-ribosyltransferase activity"/>
    <property type="evidence" value="ECO:0007669"/>
    <property type="project" value="InterPro"/>
</dbReference>
<dbReference type="SUPFAM" id="SSF56399">
    <property type="entry name" value="ADP-ribosylation"/>
    <property type="match status" value="1"/>
</dbReference>
<dbReference type="Proteomes" id="UP001415857">
    <property type="component" value="Unassembled WGS sequence"/>
</dbReference>
<evidence type="ECO:0000259" key="5">
    <source>
        <dbReference type="PROSITE" id="PS51059"/>
    </source>
</evidence>
<keyword evidence="2" id="KW-0217">Developmental protein</keyword>
<reference evidence="6 7" key="1">
    <citation type="journal article" date="2024" name="Plant J.">
        <title>Genome sequences and population genomics reveal climatic adaptation and genomic divergence between two closely related sweetgum species.</title>
        <authorList>
            <person name="Xu W.Q."/>
            <person name="Ren C.Q."/>
            <person name="Zhang X.Y."/>
            <person name="Comes H.P."/>
            <person name="Liu X.H."/>
            <person name="Li Y.G."/>
            <person name="Kettle C.J."/>
            <person name="Jalonen R."/>
            <person name="Gaisberger H."/>
            <person name="Ma Y.Z."/>
            <person name="Qiu Y.X."/>
        </authorList>
    </citation>
    <scope>NUCLEOTIDE SEQUENCE [LARGE SCALE GENOMIC DNA]</scope>
    <source>
        <strain evidence="6">Hangzhou</strain>
    </source>
</reference>
<dbReference type="PANTHER" id="PTHR32263:SF19">
    <property type="entry name" value="OS03G0230300 PROTEIN"/>
    <property type="match status" value="1"/>
</dbReference>
<feature type="domain" description="PARP catalytic" evidence="5">
    <location>
        <begin position="1"/>
        <end position="94"/>
    </location>
</feature>
<dbReference type="InterPro" id="IPR044964">
    <property type="entry name" value="RCD1/SRO1-5"/>
</dbReference>
<organism evidence="6 7">
    <name type="scientific">Liquidambar formosana</name>
    <name type="common">Formosan gum</name>
    <dbReference type="NCBI Taxonomy" id="63359"/>
    <lineage>
        <taxon>Eukaryota</taxon>
        <taxon>Viridiplantae</taxon>
        <taxon>Streptophyta</taxon>
        <taxon>Embryophyta</taxon>
        <taxon>Tracheophyta</taxon>
        <taxon>Spermatophyta</taxon>
        <taxon>Magnoliopsida</taxon>
        <taxon>eudicotyledons</taxon>
        <taxon>Gunneridae</taxon>
        <taxon>Pentapetalae</taxon>
        <taxon>Saxifragales</taxon>
        <taxon>Altingiaceae</taxon>
        <taxon>Liquidambar</taxon>
    </lineage>
</organism>
<evidence type="ECO:0000256" key="2">
    <source>
        <dbReference type="ARBA" id="ARBA00022473"/>
    </source>
</evidence>
<dbReference type="EMBL" id="JBBPBK010000014">
    <property type="protein sequence ID" value="KAK9271324.1"/>
    <property type="molecule type" value="Genomic_DNA"/>
</dbReference>
<evidence type="ECO:0000256" key="3">
    <source>
        <dbReference type="ARBA" id="ARBA00023016"/>
    </source>
</evidence>
<dbReference type="InterPro" id="IPR022003">
    <property type="entry name" value="RST"/>
</dbReference>
<accession>A0AAP0NHY1</accession>
<evidence type="ECO:0000256" key="1">
    <source>
        <dbReference type="ARBA" id="ARBA00004123"/>
    </source>
</evidence>
<evidence type="ECO:0000256" key="4">
    <source>
        <dbReference type="ARBA" id="ARBA00023242"/>
    </source>
</evidence>
<keyword evidence="4" id="KW-0539">Nucleus</keyword>
<sequence>MRSEADDNGEKHLILCRVIVGNVEKVEAGSQQSHPSSVNFDTGVDDLKNPKQYVVWCANMNSHILPECVVGKVAKDVFIKQLRSIAGDEMLLSTIREMRGSNEAGKVAKDILMKQLQLIAGDEMLIPMIRDIHGSD</sequence>
<dbReference type="Gene3D" id="3.90.228.10">
    <property type="match status" value="1"/>
</dbReference>